<dbReference type="CDD" id="cd03398">
    <property type="entry name" value="PAP2_haloperoxidase"/>
    <property type="match status" value="1"/>
</dbReference>
<protein>
    <recommendedName>
        <fullName evidence="2">Phosphoesterase</fullName>
    </recommendedName>
</protein>
<evidence type="ECO:0008006" key="2">
    <source>
        <dbReference type="Google" id="ProtNLM"/>
    </source>
</evidence>
<dbReference type="PANTHER" id="PTHR34599:SF1">
    <property type="entry name" value="PHOSPHATIDIC ACID PHOSPHATASE TYPE 2_HALOPEROXIDASE DOMAIN-CONTAINING PROTEIN"/>
    <property type="match status" value="1"/>
</dbReference>
<organism evidence="1">
    <name type="scientific">uncultured Thiotrichaceae bacterium</name>
    <dbReference type="NCBI Taxonomy" id="298394"/>
    <lineage>
        <taxon>Bacteria</taxon>
        <taxon>Pseudomonadati</taxon>
        <taxon>Pseudomonadota</taxon>
        <taxon>Gammaproteobacteria</taxon>
        <taxon>Thiotrichales</taxon>
        <taxon>Thiotrichaceae</taxon>
        <taxon>environmental samples</taxon>
    </lineage>
</organism>
<sequence>MKKTELNSAPQPNGDEQLESYIGNFHKSLPHNQYGEVDSDAYEHFQSICERLDDGEDVDFESVALGTPDAAAFTNPLAGAASETLGLSAKQVEMPPAPGILSADSAAEMVELYWMALLRDVPLAEFTGHDQHPKVKEAVKDIEHAFKAALSKDSVPGALELGLDLPQKAVVPEKYEQGAHADFTLDISPQTLFRCGLPDEQYGPLISQFLLRDVPYGVQRISTKQVPYVRNKDFLTRYEDWLLAQDQGTDRFGRDYGNCNNYEDQVYGREQYYPADGTTRHVSTLRDLARFVNRDALHQAYFNAALFLDGVGAPLDDGNPYAENKVYKREHGFATLGGPDLLTLVSEVASRALKVVWRQKWMVHRRCRPEVYGGLLQMQLEGPPKQATKDYGLGDVVTGSAALEQVYDKYRSYFLPMAFSAGSPNHPAYGAGHATVAGACITILKAWFKEEAPLHSSLPPQNMPSKEPWALSGLETQGLLQPGQHLGDEYFDAPSTYNGHDAHLMTIGGELNKLASNIAMGRSMGGVHWRSDNTRSLRLGEQLACEILCKRAKEYAEKPVSFSFRSFDGELVKIDSDSICRS</sequence>
<dbReference type="AlphaFoldDB" id="A0A6S6UKN9"/>
<evidence type="ECO:0000313" key="1">
    <source>
        <dbReference type="EMBL" id="CAA6830557.1"/>
    </source>
</evidence>
<dbReference type="GO" id="GO:0004601">
    <property type="term" value="F:peroxidase activity"/>
    <property type="evidence" value="ECO:0007669"/>
    <property type="project" value="InterPro"/>
</dbReference>
<reference evidence="1" key="1">
    <citation type="submission" date="2020-01" db="EMBL/GenBank/DDBJ databases">
        <authorList>
            <person name="Meier V. D."/>
            <person name="Meier V D."/>
        </authorList>
    </citation>
    <scope>NUCLEOTIDE SEQUENCE</scope>
    <source>
        <strain evidence="1">HLG_WM_MAG_09</strain>
    </source>
</reference>
<proteinExistence type="predicted"/>
<dbReference type="InterPro" id="IPR016119">
    <property type="entry name" value="Br/Cl_peroxidase_C"/>
</dbReference>
<dbReference type="PANTHER" id="PTHR34599">
    <property type="entry name" value="PEROXIDASE-RELATED"/>
    <property type="match status" value="1"/>
</dbReference>
<gene>
    <name evidence="1" type="ORF">HELGO_WM25850</name>
</gene>
<dbReference type="SUPFAM" id="SSF48317">
    <property type="entry name" value="Acid phosphatase/Vanadium-dependent haloperoxidase"/>
    <property type="match status" value="1"/>
</dbReference>
<dbReference type="InterPro" id="IPR036938">
    <property type="entry name" value="PAP2/HPO_sf"/>
</dbReference>
<accession>A0A6S6UKN9</accession>
<dbReference type="EMBL" id="CACVAT010000601">
    <property type="protein sequence ID" value="CAA6830557.1"/>
    <property type="molecule type" value="Genomic_DNA"/>
</dbReference>
<name>A0A6S6UKN9_9GAMM</name>
<dbReference type="InterPro" id="IPR052559">
    <property type="entry name" value="V-haloperoxidase"/>
</dbReference>
<dbReference type="Gene3D" id="1.10.606.10">
    <property type="entry name" value="Vanadium-containing Chloroperoxidase, domain 2"/>
    <property type="match status" value="1"/>
</dbReference>